<dbReference type="SUPFAM" id="SSF57756">
    <property type="entry name" value="Retrovirus zinc finger-like domains"/>
    <property type="match status" value="1"/>
</dbReference>
<evidence type="ECO:0000256" key="1">
    <source>
        <dbReference type="PROSITE-ProRule" id="PRU00047"/>
    </source>
</evidence>
<proteinExistence type="predicted"/>
<dbReference type="Proteomes" id="UP001303373">
    <property type="component" value="Chromosome 8"/>
</dbReference>
<feature type="compositionally biased region" description="Basic and acidic residues" evidence="2">
    <location>
        <begin position="673"/>
        <end position="690"/>
    </location>
</feature>
<feature type="domain" description="CCHC-type" evidence="3">
    <location>
        <begin position="697"/>
        <end position="712"/>
    </location>
</feature>
<feature type="region of interest" description="Disordered" evidence="2">
    <location>
        <begin position="123"/>
        <end position="312"/>
    </location>
</feature>
<evidence type="ECO:0000259" key="4">
    <source>
        <dbReference type="PROSITE" id="PS50245"/>
    </source>
</evidence>
<dbReference type="AlphaFoldDB" id="A0AAQ3M842"/>
<feature type="compositionally biased region" description="Polar residues" evidence="2">
    <location>
        <begin position="292"/>
        <end position="310"/>
    </location>
</feature>
<keyword evidence="1" id="KW-0862">Zinc</keyword>
<accession>A0AAQ3M842</accession>
<evidence type="ECO:0000259" key="3">
    <source>
        <dbReference type="PROSITE" id="PS50158"/>
    </source>
</evidence>
<dbReference type="Gene3D" id="2.30.30.190">
    <property type="entry name" value="CAP Gly-rich-like domain"/>
    <property type="match status" value="1"/>
</dbReference>
<evidence type="ECO:0000313" key="5">
    <source>
        <dbReference type="EMBL" id="WPH02660.1"/>
    </source>
</evidence>
<keyword evidence="1" id="KW-0479">Metal-binding</keyword>
<dbReference type="PANTHER" id="PTHR18916">
    <property type="entry name" value="DYNACTIN 1-RELATED MICROTUBULE-BINDING"/>
    <property type="match status" value="1"/>
</dbReference>
<sequence length="715" mass="78168">MTHQTPRHRLQRPSYSNMGSGEKPYLSASTTINRKASLQALTGQQDPRTPAPVGDDYLEVGDVVNVPGEMFGIVRFLGTVRGKSGKFVGVELDPEFAARGKNSGDVDGVNYFTTNIAGSGIFLPTHRAERRTSPTFSSDGYPHTPQTPSQSTINGQRAKATPTTPGLNSKYSQSVGPGAVRPSSPQFKPKRPSLPRPESPIRKPPTLQPTPARPGFSQSVRGARPPVTNTPSRNNLRASANARGNAQTPARPGSRNTSSRLGNRTEAAAEEERPRTAGRRPSNGIVPAYAQPSRSPSRLGSAGSNDSAQEVQRLKAQLAERDKRLDEQAASLAEMEASVKELSAIMPMDGMPPESSPSQYDDATVSQLRQMLREKNDRIGALTAEFDTHRADFRSTLDSLEMASAETERVYEEQKCDLLQQIAELQELNQQSQDFEAVASQLRQLEELVAELEEGLEESRRGEAEARGEVEFLRGEVERGRSELKREREKAAAVLKYTESGRSSINPKEMEEKDDEIKNLKAMINRISADTNSSGAIGFTRADPEELKKLQTALEESKNEKERLEKELEQLRRDAAAPTQNNGFTHTRQESEVTTLGVPTRGDGTKATFAEHARRSGMDDAIADNNGTSSTYCEMCGSGNHDTLDCTDLQPPALSTSRKPSTNGAAPVYSPGKENEHNSRNGSREKNTGAGDEEKWCALCEKDGHLAYDCPEEQF</sequence>
<dbReference type="InterPro" id="IPR001878">
    <property type="entry name" value="Znf_CCHC"/>
</dbReference>
<feature type="compositionally biased region" description="Basic residues" evidence="2">
    <location>
        <begin position="1"/>
        <end position="11"/>
    </location>
</feature>
<keyword evidence="1" id="KW-0863">Zinc-finger</keyword>
<dbReference type="EMBL" id="CP138587">
    <property type="protein sequence ID" value="WPH02660.1"/>
    <property type="molecule type" value="Genomic_DNA"/>
</dbReference>
<feature type="region of interest" description="Disordered" evidence="2">
    <location>
        <begin position="573"/>
        <end position="605"/>
    </location>
</feature>
<dbReference type="InterPro" id="IPR000938">
    <property type="entry name" value="CAP-Gly_domain"/>
</dbReference>
<dbReference type="PANTHER" id="PTHR18916:SF83">
    <property type="entry name" value="TIP ELONGATION PROTEIN 1"/>
    <property type="match status" value="1"/>
</dbReference>
<feature type="region of interest" description="Disordered" evidence="2">
    <location>
        <begin position="1"/>
        <end position="26"/>
    </location>
</feature>
<feature type="compositionally biased region" description="Polar residues" evidence="2">
    <location>
        <begin position="133"/>
        <end position="175"/>
    </location>
</feature>
<evidence type="ECO:0000313" key="6">
    <source>
        <dbReference type="Proteomes" id="UP001303373"/>
    </source>
</evidence>
<feature type="compositionally biased region" description="Pro residues" evidence="2">
    <location>
        <begin position="194"/>
        <end position="212"/>
    </location>
</feature>
<feature type="compositionally biased region" description="Polar residues" evidence="2">
    <location>
        <begin position="653"/>
        <end position="664"/>
    </location>
</feature>
<dbReference type="InterPro" id="IPR036875">
    <property type="entry name" value="Znf_CCHC_sf"/>
</dbReference>
<dbReference type="GO" id="GO:0008270">
    <property type="term" value="F:zinc ion binding"/>
    <property type="evidence" value="ECO:0007669"/>
    <property type="project" value="UniProtKB-KW"/>
</dbReference>
<dbReference type="SMART" id="SM01052">
    <property type="entry name" value="CAP_GLY"/>
    <property type="match status" value="1"/>
</dbReference>
<feature type="compositionally biased region" description="Polar residues" evidence="2">
    <location>
        <begin position="227"/>
        <end position="262"/>
    </location>
</feature>
<dbReference type="GO" id="GO:0003676">
    <property type="term" value="F:nucleic acid binding"/>
    <property type="evidence" value="ECO:0007669"/>
    <property type="project" value="InterPro"/>
</dbReference>
<dbReference type="Pfam" id="PF01302">
    <property type="entry name" value="CAP_GLY"/>
    <property type="match status" value="1"/>
</dbReference>
<protein>
    <submittedName>
        <fullName evidence="5">Dynactin subunit 1</fullName>
    </submittedName>
</protein>
<dbReference type="PROSITE" id="PS50245">
    <property type="entry name" value="CAP_GLY_2"/>
    <property type="match status" value="1"/>
</dbReference>
<keyword evidence="6" id="KW-1185">Reference proteome</keyword>
<dbReference type="PROSITE" id="PS50158">
    <property type="entry name" value="ZF_CCHC"/>
    <property type="match status" value="1"/>
</dbReference>
<name>A0AAQ3M842_9PEZI</name>
<dbReference type="Gene3D" id="4.10.60.10">
    <property type="entry name" value="Zinc finger, CCHC-type"/>
    <property type="match status" value="1"/>
</dbReference>
<feature type="region of interest" description="Disordered" evidence="2">
    <location>
        <begin position="647"/>
        <end position="690"/>
    </location>
</feature>
<evidence type="ECO:0000256" key="2">
    <source>
        <dbReference type="SAM" id="MobiDB-lite"/>
    </source>
</evidence>
<feature type="domain" description="CAP-Gly" evidence="4">
    <location>
        <begin position="78"/>
        <end position="124"/>
    </location>
</feature>
<dbReference type="InterPro" id="IPR036859">
    <property type="entry name" value="CAP-Gly_dom_sf"/>
</dbReference>
<organism evidence="5 6">
    <name type="scientific">Acrodontium crateriforme</name>
    <dbReference type="NCBI Taxonomy" id="150365"/>
    <lineage>
        <taxon>Eukaryota</taxon>
        <taxon>Fungi</taxon>
        <taxon>Dikarya</taxon>
        <taxon>Ascomycota</taxon>
        <taxon>Pezizomycotina</taxon>
        <taxon>Dothideomycetes</taxon>
        <taxon>Dothideomycetidae</taxon>
        <taxon>Mycosphaerellales</taxon>
        <taxon>Teratosphaeriaceae</taxon>
        <taxon>Acrodontium</taxon>
    </lineage>
</organism>
<dbReference type="SUPFAM" id="SSF74924">
    <property type="entry name" value="Cap-Gly domain"/>
    <property type="match status" value="1"/>
</dbReference>
<reference evidence="5 6" key="1">
    <citation type="submission" date="2023-11" db="EMBL/GenBank/DDBJ databases">
        <title>An acidophilic fungus is an integral part of prey digestion in a carnivorous sundew plant.</title>
        <authorList>
            <person name="Tsai I.J."/>
        </authorList>
    </citation>
    <scope>NUCLEOTIDE SEQUENCE [LARGE SCALE GENOMIC DNA]</scope>
    <source>
        <strain evidence="5">169a</strain>
    </source>
</reference>
<gene>
    <name evidence="5" type="ORF">R9X50_00552600</name>
</gene>